<sequence length="115" mass="12617">MVKIILSGEIGWEINPDDIREKLDKAAGEDLEVHMISPGGGVMSGIEIFNIFRDYKRDYPESQNILLIKGFVASMGTYIAVNPAFDLVAAEDNVPWMIHNPYGGIVGYSAGARIC</sequence>
<dbReference type="GO" id="GO:0006508">
    <property type="term" value="P:proteolysis"/>
    <property type="evidence" value="ECO:0007669"/>
    <property type="project" value="InterPro"/>
</dbReference>
<protein>
    <recommendedName>
        <fullName evidence="3">ATP-dependent Clp protease proteolytic subunit</fullName>
    </recommendedName>
</protein>
<dbReference type="SUPFAM" id="SSF52096">
    <property type="entry name" value="ClpP/crotonase"/>
    <property type="match status" value="1"/>
</dbReference>
<proteinExistence type="inferred from homology"/>
<organism evidence="2">
    <name type="scientific">marine sediment metagenome</name>
    <dbReference type="NCBI Taxonomy" id="412755"/>
    <lineage>
        <taxon>unclassified sequences</taxon>
        <taxon>metagenomes</taxon>
        <taxon>ecological metagenomes</taxon>
    </lineage>
</organism>
<dbReference type="Pfam" id="PF00574">
    <property type="entry name" value="CLP_protease"/>
    <property type="match status" value="1"/>
</dbReference>
<dbReference type="PRINTS" id="PR00127">
    <property type="entry name" value="CLPPROTEASEP"/>
</dbReference>
<evidence type="ECO:0000256" key="1">
    <source>
        <dbReference type="ARBA" id="ARBA00007039"/>
    </source>
</evidence>
<gene>
    <name evidence="2" type="ORF">S01H4_25329</name>
</gene>
<dbReference type="EMBL" id="BART01012036">
    <property type="protein sequence ID" value="GAG76337.1"/>
    <property type="molecule type" value="Genomic_DNA"/>
</dbReference>
<dbReference type="InterPro" id="IPR023562">
    <property type="entry name" value="ClpP/TepA"/>
</dbReference>
<dbReference type="AlphaFoldDB" id="X1B4V5"/>
<evidence type="ECO:0000313" key="2">
    <source>
        <dbReference type="EMBL" id="GAG76337.1"/>
    </source>
</evidence>
<accession>X1B4V5</accession>
<dbReference type="InterPro" id="IPR029045">
    <property type="entry name" value="ClpP/crotonase-like_dom_sf"/>
</dbReference>
<dbReference type="InterPro" id="IPR001907">
    <property type="entry name" value="ClpP"/>
</dbReference>
<comment type="caution">
    <text evidence="2">The sequence shown here is derived from an EMBL/GenBank/DDBJ whole genome shotgun (WGS) entry which is preliminary data.</text>
</comment>
<dbReference type="Gene3D" id="3.90.226.10">
    <property type="entry name" value="2-enoyl-CoA Hydratase, Chain A, domain 1"/>
    <property type="match status" value="1"/>
</dbReference>
<name>X1B4V5_9ZZZZ</name>
<comment type="similarity">
    <text evidence="1">Belongs to the peptidase S14 family.</text>
</comment>
<reference evidence="2" key="1">
    <citation type="journal article" date="2014" name="Front. Microbiol.">
        <title>High frequency of phylogenetically diverse reductive dehalogenase-homologous genes in deep subseafloor sedimentary metagenomes.</title>
        <authorList>
            <person name="Kawai M."/>
            <person name="Futagami T."/>
            <person name="Toyoda A."/>
            <person name="Takaki Y."/>
            <person name="Nishi S."/>
            <person name="Hori S."/>
            <person name="Arai W."/>
            <person name="Tsubouchi T."/>
            <person name="Morono Y."/>
            <person name="Uchiyama I."/>
            <person name="Ito T."/>
            <person name="Fujiyama A."/>
            <person name="Inagaki F."/>
            <person name="Takami H."/>
        </authorList>
    </citation>
    <scope>NUCLEOTIDE SEQUENCE</scope>
    <source>
        <strain evidence="2">Expedition CK06-06</strain>
    </source>
</reference>
<dbReference type="GO" id="GO:0004176">
    <property type="term" value="F:ATP-dependent peptidase activity"/>
    <property type="evidence" value="ECO:0007669"/>
    <property type="project" value="InterPro"/>
</dbReference>
<evidence type="ECO:0008006" key="3">
    <source>
        <dbReference type="Google" id="ProtNLM"/>
    </source>
</evidence>
<dbReference type="GO" id="GO:0004252">
    <property type="term" value="F:serine-type endopeptidase activity"/>
    <property type="evidence" value="ECO:0007669"/>
    <property type="project" value="InterPro"/>
</dbReference>